<name>T1JIX4_STRMM</name>
<organism evidence="2 3">
    <name type="scientific">Strigamia maritima</name>
    <name type="common">European centipede</name>
    <name type="synonym">Geophilus maritimus</name>
    <dbReference type="NCBI Taxonomy" id="126957"/>
    <lineage>
        <taxon>Eukaryota</taxon>
        <taxon>Metazoa</taxon>
        <taxon>Ecdysozoa</taxon>
        <taxon>Arthropoda</taxon>
        <taxon>Myriapoda</taxon>
        <taxon>Chilopoda</taxon>
        <taxon>Pleurostigmophora</taxon>
        <taxon>Geophilomorpha</taxon>
        <taxon>Linotaeniidae</taxon>
        <taxon>Strigamia</taxon>
    </lineage>
</organism>
<evidence type="ECO:0000313" key="3">
    <source>
        <dbReference type="Proteomes" id="UP000014500"/>
    </source>
</evidence>
<protein>
    <submittedName>
        <fullName evidence="2">Uncharacterized protein</fullName>
    </submittedName>
</protein>
<dbReference type="Proteomes" id="UP000014500">
    <property type="component" value="Unassembled WGS sequence"/>
</dbReference>
<keyword evidence="1" id="KW-1133">Transmembrane helix</keyword>
<dbReference type="HOGENOM" id="CLU_2674218_0_0_1"/>
<dbReference type="EnsemblMetazoa" id="SMAR013805-RA">
    <property type="protein sequence ID" value="SMAR013805-PA"/>
    <property type="gene ID" value="SMAR013805"/>
</dbReference>
<proteinExistence type="predicted"/>
<keyword evidence="1" id="KW-0812">Transmembrane</keyword>
<sequence length="75" mass="8947">MKNIKGSLRKRKIFRIFYCPCWLLIRVFVHVVLMMPSDTSGLKCHFLNYGTKMSSKFLIIYSVFSNLYKNFLKKC</sequence>
<evidence type="ECO:0000313" key="2">
    <source>
        <dbReference type="EnsemblMetazoa" id="SMAR013805-PA"/>
    </source>
</evidence>
<keyword evidence="1" id="KW-0472">Membrane</keyword>
<dbReference type="AlphaFoldDB" id="T1JIX4"/>
<reference evidence="3" key="1">
    <citation type="submission" date="2011-05" db="EMBL/GenBank/DDBJ databases">
        <authorList>
            <person name="Richards S.R."/>
            <person name="Qu J."/>
            <person name="Jiang H."/>
            <person name="Jhangiani S.N."/>
            <person name="Agravi P."/>
            <person name="Goodspeed R."/>
            <person name="Gross S."/>
            <person name="Mandapat C."/>
            <person name="Jackson L."/>
            <person name="Mathew T."/>
            <person name="Pu L."/>
            <person name="Thornton R."/>
            <person name="Saada N."/>
            <person name="Wilczek-Boney K.B."/>
            <person name="Lee S."/>
            <person name="Kovar C."/>
            <person name="Wu Y."/>
            <person name="Scherer S.E."/>
            <person name="Worley K.C."/>
            <person name="Muzny D.M."/>
            <person name="Gibbs R."/>
        </authorList>
    </citation>
    <scope>NUCLEOTIDE SEQUENCE</scope>
    <source>
        <strain evidence="3">Brora</strain>
    </source>
</reference>
<dbReference type="EMBL" id="JH431247">
    <property type="status" value="NOT_ANNOTATED_CDS"/>
    <property type="molecule type" value="Genomic_DNA"/>
</dbReference>
<reference evidence="2" key="2">
    <citation type="submission" date="2015-02" db="UniProtKB">
        <authorList>
            <consortium name="EnsemblMetazoa"/>
        </authorList>
    </citation>
    <scope>IDENTIFICATION</scope>
</reference>
<evidence type="ECO:0000256" key="1">
    <source>
        <dbReference type="SAM" id="Phobius"/>
    </source>
</evidence>
<accession>T1JIX4</accession>
<keyword evidence="3" id="KW-1185">Reference proteome</keyword>
<feature type="transmembrane region" description="Helical" evidence="1">
    <location>
        <begin position="12"/>
        <end position="33"/>
    </location>
</feature>
<feature type="transmembrane region" description="Helical" evidence="1">
    <location>
        <begin position="53"/>
        <end position="72"/>
    </location>
</feature>